<gene>
    <name evidence="2" type="ORF">GCM10023184_10380</name>
</gene>
<feature type="compositionally biased region" description="Basic and acidic residues" evidence="1">
    <location>
        <begin position="61"/>
        <end position="72"/>
    </location>
</feature>
<protein>
    <submittedName>
        <fullName evidence="2">Uncharacterized protein</fullName>
    </submittedName>
</protein>
<reference evidence="3" key="1">
    <citation type="journal article" date="2019" name="Int. J. Syst. Evol. Microbiol.">
        <title>The Global Catalogue of Microorganisms (GCM) 10K type strain sequencing project: providing services to taxonomists for standard genome sequencing and annotation.</title>
        <authorList>
            <consortium name="The Broad Institute Genomics Platform"/>
            <consortium name="The Broad Institute Genome Sequencing Center for Infectious Disease"/>
            <person name="Wu L."/>
            <person name="Ma J."/>
        </authorList>
    </citation>
    <scope>NUCLEOTIDE SEQUENCE [LARGE SCALE GENOMIC DNA]</scope>
    <source>
        <strain evidence="3">JCM 17919</strain>
    </source>
</reference>
<evidence type="ECO:0000313" key="3">
    <source>
        <dbReference type="Proteomes" id="UP001501725"/>
    </source>
</evidence>
<name>A0ABP8GFP5_9BACT</name>
<keyword evidence="3" id="KW-1185">Reference proteome</keyword>
<comment type="caution">
    <text evidence="2">The sequence shown here is derived from an EMBL/GenBank/DDBJ whole genome shotgun (WGS) entry which is preliminary data.</text>
</comment>
<feature type="compositionally biased region" description="Polar residues" evidence="1">
    <location>
        <begin position="1"/>
        <end position="12"/>
    </location>
</feature>
<organism evidence="2 3">
    <name type="scientific">Flaviaesturariibacter amylovorans</name>
    <dbReference type="NCBI Taxonomy" id="1084520"/>
    <lineage>
        <taxon>Bacteria</taxon>
        <taxon>Pseudomonadati</taxon>
        <taxon>Bacteroidota</taxon>
        <taxon>Chitinophagia</taxon>
        <taxon>Chitinophagales</taxon>
        <taxon>Chitinophagaceae</taxon>
        <taxon>Flaviaestuariibacter</taxon>
    </lineage>
</organism>
<evidence type="ECO:0000256" key="1">
    <source>
        <dbReference type="SAM" id="MobiDB-lite"/>
    </source>
</evidence>
<sequence length="72" mass="7954">MTPQGCVSSSANSKKHNKMTNDRKHEEHRPGAGTQEPVKNPFKQPEAAQPEPSAGEEADAEQQRKEALTERD</sequence>
<dbReference type="Proteomes" id="UP001501725">
    <property type="component" value="Unassembled WGS sequence"/>
</dbReference>
<feature type="compositionally biased region" description="Basic and acidic residues" evidence="1">
    <location>
        <begin position="19"/>
        <end position="30"/>
    </location>
</feature>
<accession>A0ABP8GFP5</accession>
<evidence type="ECO:0000313" key="2">
    <source>
        <dbReference type="EMBL" id="GAA4323517.1"/>
    </source>
</evidence>
<feature type="region of interest" description="Disordered" evidence="1">
    <location>
        <begin position="1"/>
        <end position="72"/>
    </location>
</feature>
<dbReference type="EMBL" id="BAABGY010000004">
    <property type="protein sequence ID" value="GAA4323517.1"/>
    <property type="molecule type" value="Genomic_DNA"/>
</dbReference>
<proteinExistence type="predicted"/>